<evidence type="ECO:0000256" key="2">
    <source>
        <dbReference type="PROSITE-ProRule" id="PRU00124"/>
    </source>
</evidence>
<comment type="caution">
    <text evidence="3">The sequence shown here is derived from an EMBL/GenBank/DDBJ whole genome shotgun (WGS) entry which is preliminary data.</text>
</comment>
<organism evidence="3 4">
    <name type="scientific">Branchiostoma lanceolatum</name>
    <name type="common">Common lancelet</name>
    <name type="synonym">Amphioxus lanceolatum</name>
    <dbReference type="NCBI Taxonomy" id="7740"/>
    <lineage>
        <taxon>Eukaryota</taxon>
        <taxon>Metazoa</taxon>
        <taxon>Chordata</taxon>
        <taxon>Cephalochordata</taxon>
        <taxon>Leptocardii</taxon>
        <taxon>Amphioxiformes</taxon>
        <taxon>Branchiostomatidae</taxon>
        <taxon>Branchiostoma</taxon>
    </lineage>
</organism>
<name>A0A8S4MME3_BRALA</name>
<keyword evidence="4" id="KW-1185">Reference proteome</keyword>
<feature type="non-terminal residue" evidence="3">
    <location>
        <position position="84"/>
    </location>
</feature>
<dbReference type="OrthoDB" id="9990982at2759"/>
<dbReference type="SMART" id="SM00192">
    <property type="entry name" value="LDLa"/>
    <property type="match status" value="1"/>
</dbReference>
<evidence type="ECO:0000256" key="1">
    <source>
        <dbReference type="ARBA" id="ARBA00023157"/>
    </source>
</evidence>
<gene>
    <name evidence="3" type="primary">LRP8</name>
    <name evidence="3" type="ORF">BLAG_LOCUS25722</name>
</gene>
<accession>A0A8S4MME3</accession>
<dbReference type="PROSITE" id="PS50068">
    <property type="entry name" value="LDLRA_2"/>
    <property type="match status" value="1"/>
</dbReference>
<dbReference type="InterPro" id="IPR002172">
    <property type="entry name" value="LDrepeatLR_classA_rpt"/>
</dbReference>
<dbReference type="SUPFAM" id="SSF57424">
    <property type="entry name" value="LDL receptor-like module"/>
    <property type="match status" value="2"/>
</dbReference>
<reference evidence="3" key="1">
    <citation type="submission" date="2022-01" db="EMBL/GenBank/DDBJ databases">
        <authorList>
            <person name="Braso-Vives M."/>
        </authorList>
    </citation>
    <scope>NUCLEOTIDE SEQUENCE</scope>
</reference>
<feature type="disulfide bond" evidence="2">
    <location>
        <begin position="67"/>
        <end position="82"/>
    </location>
</feature>
<dbReference type="PRINTS" id="PR00261">
    <property type="entry name" value="LDLRECEPTOR"/>
</dbReference>
<evidence type="ECO:0000313" key="3">
    <source>
        <dbReference type="EMBL" id="CAH1274927.1"/>
    </source>
</evidence>
<protein>
    <submittedName>
        <fullName evidence="3">LRP8 protein</fullName>
    </submittedName>
</protein>
<proteinExistence type="predicted"/>
<comment type="caution">
    <text evidence="2">Lacks conserved residue(s) required for the propagation of feature annotation.</text>
</comment>
<keyword evidence="1 2" id="KW-1015">Disulfide bond</keyword>
<evidence type="ECO:0000313" key="4">
    <source>
        <dbReference type="Proteomes" id="UP000838412"/>
    </source>
</evidence>
<dbReference type="EMBL" id="CAKMNS010000018">
    <property type="protein sequence ID" value="CAH1274927.1"/>
    <property type="molecule type" value="Genomic_DNA"/>
</dbReference>
<dbReference type="InterPro" id="IPR036055">
    <property type="entry name" value="LDL_receptor-like_sf"/>
</dbReference>
<dbReference type="AlphaFoldDB" id="A0A8S4MME3"/>
<dbReference type="Proteomes" id="UP000838412">
    <property type="component" value="Unassembled WGS sequence"/>
</dbReference>
<dbReference type="Gene3D" id="4.10.400.10">
    <property type="entry name" value="Low-density Lipoprotein Receptor"/>
    <property type="match status" value="1"/>
</dbReference>
<sequence length="84" mass="9104">MVTLTLCLVEIDSQFSPCGDGHVFHDSQACDGTEACSTGEDEPNFDDCAMECLTYTGDLCIPSGWICDGLDDCLNERDEQGCLQ</sequence>